<dbReference type="OrthoDB" id="245150at2759"/>
<proteinExistence type="predicted"/>
<accession>A0A4Z1T7E9</accession>
<dbReference type="AlphaFoldDB" id="A0A4Z1T7E9"/>
<keyword evidence="2" id="KW-1185">Reference proteome</keyword>
<organism evidence="1 2">
    <name type="scientific">Giardia muris</name>
    <dbReference type="NCBI Taxonomy" id="5742"/>
    <lineage>
        <taxon>Eukaryota</taxon>
        <taxon>Metamonada</taxon>
        <taxon>Diplomonadida</taxon>
        <taxon>Hexamitidae</taxon>
        <taxon>Giardiinae</taxon>
        <taxon>Giardia</taxon>
    </lineage>
</organism>
<gene>
    <name evidence="1" type="ORF">GMRT_14539</name>
</gene>
<dbReference type="InterPro" id="IPR036390">
    <property type="entry name" value="WH_DNA-bd_sf"/>
</dbReference>
<dbReference type="GO" id="GO:0005198">
    <property type="term" value="F:structural molecule activity"/>
    <property type="evidence" value="ECO:0007669"/>
    <property type="project" value="TreeGrafter"/>
</dbReference>
<dbReference type="Gene3D" id="1.10.10.570">
    <property type="entry name" value="Winged helix' DNA-binding domain. Chain C. Domain 1"/>
    <property type="match status" value="1"/>
</dbReference>
<dbReference type="Pfam" id="PF05871">
    <property type="entry name" value="ESCRT-II"/>
    <property type="match status" value="1"/>
</dbReference>
<dbReference type="SUPFAM" id="SSF46785">
    <property type="entry name" value="Winged helix' DNA-binding domain"/>
    <property type="match status" value="1"/>
</dbReference>
<dbReference type="EMBL" id="VDLU01000002">
    <property type="protein sequence ID" value="TNJ29067.1"/>
    <property type="molecule type" value="Genomic_DNA"/>
</dbReference>
<evidence type="ECO:0000313" key="2">
    <source>
        <dbReference type="Proteomes" id="UP000315496"/>
    </source>
</evidence>
<dbReference type="PANTHER" id="PTHR13149">
    <property type="entry name" value="VACUOLAR PROTEIN SORTING-ASSOCIATED PROTEIN VPS25"/>
    <property type="match status" value="1"/>
</dbReference>
<dbReference type="GO" id="GO:0000814">
    <property type="term" value="C:ESCRT II complex"/>
    <property type="evidence" value="ECO:0007669"/>
    <property type="project" value="InterPro"/>
</dbReference>
<protein>
    <submittedName>
        <fullName evidence="1">ESCRT-II-domain-containing protein</fullName>
    </submittedName>
</protein>
<dbReference type="Proteomes" id="UP000315496">
    <property type="component" value="Chromosome 2"/>
</dbReference>
<reference evidence="1 2" key="1">
    <citation type="submission" date="2019-05" db="EMBL/GenBank/DDBJ databases">
        <title>The compact genome of Giardia muris reveals important steps in the evolution of intestinal protozoan parasites.</title>
        <authorList>
            <person name="Xu F."/>
            <person name="Jimenez-Gonzalez A."/>
            <person name="Einarsson E."/>
            <person name="Astvaldsson A."/>
            <person name="Peirasmaki D."/>
            <person name="Eckmann L."/>
            <person name="Andersson J.O."/>
            <person name="Svard S.G."/>
            <person name="Jerlstrom-Hultqvist J."/>
        </authorList>
    </citation>
    <scope>NUCLEOTIDE SEQUENCE [LARGE SCALE GENOMIC DNA]</scope>
    <source>
        <strain evidence="1 2">Roberts-Thomson</strain>
    </source>
</reference>
<dbReference type="GO" id="GO:0043328">
    <property type="term" value="P:protein transport to vacuole involved in ubiquitin-dependent protein catabolic process via the multivesicular body sorting pathway"/>
    <property type="evidence" value="ECO:0007669"/>
    <property type="project" value="TreeGrafter"/>
</dbReference>
<name>A0A4Z1T7E9_GIAMU</name>
<dbReference type="VEuPathDB" id="GiardiaDB:GMRT_14539"/>
<sequence>MEEAYKYPRVWSFPPLFTLQRSEVSRASQLNTWASILNGWCGHTHCYAFSRKWPVFTNRQIDRVAGDDLIAAILEHLRSIGRILVKGAQTYLLPVSFDTLCREFIRFCVEKYGSDGATLLDDLLADLPPESVFEHLDLDILEEIVTRLKKEQKLEFTLDYKEQRFNGLVELRSFNL</sequence>
<dbReference type="InterPro" id="IPR014041">
    <property type="entry name" value="ESCRT-II_cplx_Vps25-sub_N"/>
</dbReference>
<evidence type="ECO:0000313" key="1">
    <source>
        <dbReference type="EMBL" id="TNJ29067.1"/>
    </source>
</evidence>
<dbReference type="InterPro" id="IPR008570">
    <property type="entry name" value="ESCRT-II_cplx_Vps25-sub"/>
</dbReference>
<comment type="caution">
    <text evidence="1">The sequence shown here is derived from an EMBL/GenBank/DDBJ whole genome shotgun (WGS) entry which is preliminary data.</text>
</comment>
<dbReference type="PANTHER" id="PTHR13149:SF0">
    <property type="entry name" value="VACUOLAR PROTEIN-SORTING-ASSOCIATED PROTEIN 25"/>
    <property type="match status" value="1"/>
</dbReference>
<dbReference type="GO" id="GO:0042803">
    <property type="term" value="F:protein homodimerization activity"/>
    <property type="evidence" value="ECO:0007669"/>
    <property type="project" value="TreeGrafter"/>
</dbReference>